<dbReference type="AlphaFoldDB" id="A0A5S6QHD0"/>
<protein>
    <submittedName>
        <fullName evidence="5">Ribosomal RNA-processing protein 12-like conserved domain-containing protein</fullName>
    </submittedName>
</protein>
<evidence type="ECO:0000256" key="1">
    <source>
        <dbReference type="ARBA" id="ARBA00004123"/>
    </source>
</evidence>
<accession>A0A5S6QHD0</accession>
<name>A0A5S6QHD0_TRIMR</name>
<comment type="subcellular location">
    <subcellularLocation>
        <location evidence="1">Nucleus</location>
    </subcellularLocation>
</comment>
<dbReference type="GO" id="GO:0005730">
    <property type="term" value="C:nucleolus"/>
    <property type="evidence" value="ECO:0007669"/>
    <property type="project" value="InterPro"/>
</dbReference>
<dbReference type="Pfam" id="PF04931">
    <property type="entry name" value="DNA_pol_phi"/>
    <property type="match status" value="1"/>
</dbReference>
<proteinExistence type="predicted"/>
<evidence type="ECO:0000256" key="2">
    <source>
        <dbReference type="ARBA" id="ARBA00023242"/>
    </source>
</evidence>
<feature type="region of interest" description="Disordered" evidence="3">
    <location>
        <begin position="623"/>
        <end position="648"/>
    </location>
</feature>
<dbReference type="Proteomes" id="UP000046395">
    <property type="component" value="Unassembled WGS sequence"/>
</dbReference>
<evidence type="ECO:0000313" key="4">
    <source>
        <dbReference type="Proteomes" id="UP000046395"/>
    </source>
</evidence>
<evidence type="ECO:0000256" key="3">
    <source>
        <dbReference type="SAM" id="MobiDB-lite"/>
    </source>
</evidence>
<dbReference type="PANTHER" id="PTHR13213">
    <property type="entry name" value="MYB-BINDING PROTEIN 1A FAMILY MEMBER"/>
    <property type="match status" value="1"/>
</dbReference>
<keyword evidence="4" id="KW-1185">Reference proteome</keyword>
<reference evidence="5" key="1">
    <citation type="submission" date="2019-12" db="UniProtKB">
        <authorList>
            <consortium name="WormBaseParasite"/>
        </authorList>
    </citation>
    <scope>IDENTIFICATION</scope>
</reference>
<evidence type="ECO:0000313" key="5">
    <source>
        <dbReference type="WBParaSite" id="TMUE_2000006811.1"/>
    </source>
</evidence>
<keyword evidence="2" id="KW-0539">Nucleus</keyword>
<sequence length="1028" mass="115256">MNKVPPAVLVGFTDLADYSATKRAEGVCLMVEAVASIGEETERAAVVAYSLKRLVRGLSSSRQAARLGFAVALGEFIRRIDTVNVKEVTALMETILRIDSSSGGKLNALGFVMGLLALIETREVIEPDDPLLPFLIRHVLAMHKKFGSCNFYFLQPLVSALEKCTKEAISQCWYPSVKNLCRPSGESTFLDSLYLVIAVKLHFPKFAASGIPLCQEEKLFGNENLLKLSQLFKNSNRSSIVHPCVPTLVKVSLRSERFCQFWTIVMSEFISRLIKSHNFQDSFEIVDVVLQESPAKASNVEVVLTPEYFVSLLTCTNDNPALDNDELESVRLSLTIHMEKIQQHLLQLSSARVVNSFVDAVLTSGSPLGQKTRLKLLEKCSSSCGAKVANGIFKKVVERIKGSIPQSDVVLLSKLIVRLFKNDDDGELRVKIIDFLLRSVLSILDASGSTAVLKEQLTSAYFSILFQIFMANMVVSVLSEGFESSQSDETLNAEELAVLSKTFNLIRALGSVLDDERRLTDRVTWPLYCVCTFVLSSFLLDRNTPRKLLEELIKCGEDLQAADDSRKDEQVKLLISYAVAMPENVQHKCKALCLMIFSYMCPILRFDHLSPLFARLESCPNNEQNCRDSEEESEEEEDDLPLDPSTQTDAEEKMELTEQIVDLADLDDLDVTDGLMDFVVGRSSSHGHTGESNNTVSSERYSTFELVRLFVTKSSDSAALLRVLVELLRVAFQWASRGRAANDNCLFARAFRCLQEVRKRKLSFADASARREASEIICSAVRTIFELSTSVSSLNRRKAALDDQLTKSLLFLFKQGRTLGTPDSNHERPVRELAESLLLEQCSMPQNASRVASQRLGAACFHALPVLARCAMEDGCDPHKRIQYLRVCISVLSNNHSLTYLGTEEAKSLWESFSEELKRGFFLFHDVVFPSVGTGSVDPVPWDANYFLTLMELFLQLSKVAKHVDLAALVDEDFLLRLRHFNRPKFWSQPQARKIKFRIRRSYPLGPHKFLADLYRALRSGATRFIGF</sequence>
<dbReference type="WBParaSite" id="TMUE_2000006811.1">
    <property type="protein sequence ID" value="TMUE_2000006811.1"/>
    <property type="gene ID" value="WBGene00286256"/>
</dbReference>
<organism evidence="4 5">
    <name type="scientific">Trichuris muris</name>
    <name type="common">Mouse whipworm</name>
    <dbReference type="NCBI Taxonomy" id="70415"/>
    <lineage>
        <taxon>Eukaryota</taxon>
        <taxon>Metazoa</taxon>
        <taxon>Ecdysozoa</taxon>
        <taxon>Nematoda</taxon>
        <taxon>Enoplea</taxon>
        <taxon>Dorylaimia</taxon>
        <taxon>Trichinellida</taxon>
        <taxon>Trichuridae</taxon>
        <taxon>Trichuris</taxon>
    </lineage>
</organism>
<dbReference type="GO" id="GO:0003677">
    <property type="term" value="F:DNA binding"/>
    <property type="evidence" value="ECO:0007669"/>
    <property type="project" value="InterPro"/>
</dbReference>
<dbReference type="PANTHER" id="PTHR13213:SF2">
    <property type="entry name" value="MYB-BINDING PROTEIN 1A"/>
    <property type="match status" value="1"/>
</dbReference>
<dbReference type="InterPro" id="IPR007015">
    <property type="entry name" value="DNA_pol_V/MYBBP1A"/>
</dbReference>
<feature type="compositionally biased region" description="Acidic residues" evidence="3">
    <location>
        <begin position="629"/>
        <end position="641"/>
    </location>
</feature>
<dbReference type="STRING" id="70415.A0A5S6QHD0"/>
<dbReference type="GO" id="GO:0006355">
    <property type="term" value="P:regulation of DNA-templated transcription"/>
    <property type="evidence" value="ECO:0007669"/>
    <property type="project" value="InterPro"/>
</dbReference>